<sequence>MKKLHWTLLGMVSLASAFAVYYSFAAKAPRTGVQSARPYGVSSAPPADTLRTSAPMANGAVEYRANLAMASSKLDDENPLRAYKPTPGVSGRIALEEMRAKGIPATPLSATLALGLSRSGRLSDEERIAMPSILFALYNRENTSGANQDIALELKSLAADSNKQVAAYAATDYARLGYLPDTKQVLEQALQSGALPADSYFREMAHLIPSAPPEKQSEFMAEIRASSNRLASDILADALNSGQDFNAAPFLKSSEDMAQLLRATEPNFGQEVGLYGGTDGLRYETWLRASATMESAKTGRSLDDIIVAKLSETGTDPRKVLAYLSSWEAMPLLAEAAPDSQVQKLAAIARRHADQNPGNSYMRFLAETIEARMKYPPPASPKSMFNMPTGPAVSPVQTPDAPQVLPKHP</sequence>
<proteinExistence type="predicted"/>
<feature type="signal peptide" evidence="2">
    <location>
        <begin position="1"/>
        <end position="19"/>
    </location>
</feature>
<protein>
    <submittedName>
        <fullName evidence="3">Uncharacterized protein</fullName>
    </submittedName>
</protein>
<keyword evidence="2" id="KW-0732">Signal</keyword>
<evidence type="ECO:0000256" key="1">
    <source>
        <dbReference type="SAM" id="MobiDB-lite"/>
    </source>
</evidence>
<reference evidence="3 4" key="1">
    <citation type="submission" date="2023-07" db="EMBL/GenBank/DDBJ databases">
        <title>Sorghum-associated microbial communities from plants grown in Nebraska, USA.</title>
        <authorList>
            <person name="Schachtman D."/>
        </authorList>
    </citation>
    <scope>NUCLEOTIDE SEQUENCE [LARGE SCALE GENOMIC DNA]</scope>
    <source>
        <strain evidence="3 4">DS1781</strain>
    </source>
</reference>
<evidence type="ECO:0000313" key="4">
    <source>
        <dbReference type="Proteomes" id="UP001184230"/>
    </source>
</evidence>
<dbReference type="Proteomes" id="UP001184230">
    <property type="component" value="Unassembled WGS sequence"/>
</dbReference>
<organism evidence="3 4">
    <name type="scientific">Variovorax soli</name>
    <dbReference type="NCBI Taxonomy" id="376815"/>
    <lineage>
        <taxon>Bacteria</taxon>
        <taxon>Pseudomonadati</taxon>
        <taxon>Pseudomonadota</taxon>
        <taxon>Betaproteobacteria</taxon>
        <taxon>Burkholderiales</taxon>
        <taxon>Comamonadaceae</taxon>
        <taxon>Variovorax</taxon>
    </lineage>
</organism>
<accession>A0ABU1NG13</accession>
<gene>
    <name evidence="3" type="ORF">J2739_002579</name>
</gene>
<evidence type="ECO:0000313" key="3">
    <source>
        <dbReference type="EMBL" id="MDR6536806.1"/>
    </source>
</evidence>
<comment type="caution">
    <text evidence="3">The sequence shown here is derived from an EMBL/GenBank/DDBJ whole genome shotgun (WGS) entry which is preliminary data.</text>
</comment>
<evidence type="ECO:0000256" key="2">
    <source>
        <dbReference type="SAM" id="SignalP"/>
    </source>
</evidence>
<name>A0ABU1NG13_9BURK</name>
<dbReference type="EMBL" id="JAVDRF010000005">
    <property type="protein sequence ID" value="MDR6536806.1"/>
    <property type="molecule type" value="Genomic_DNA"/>
</dbReference>
<feature type="chain" id="PRO_5047414835" evidence="2">
    <location>
        <begin position="20"/>
        <end position="409"/>
    </location>
</feature>
<keyword evidence="4" id="KW-1185">Reference proteome</keyword>
<feature type="region of interest" description="Disordered" evidence="1">
    <location>
        <begin position="380"/>
        <end position="409"/>
    </location>
</feature>